<reference evidence="2 3" key="1">
    <citation type="submission" date="2016-11" db="EMBL/GenBank/DDBJ databases">
        <authorList>
            <person name="Jaros S."/>
            <person name="Januszkiewicz K."/>
            <person name="Wedrychowicz H."/>
        </authorList>
    </citation>
    <scope>NUCLEOTIDE SEQUENCE [LARGE SCALE GENOMIC DNA]</scope>
    <source>
        <strain evidence="2 3">DSM 5091</strain>
    </source>
</reference>
<feature type="compositionally biased region" description="Basic and acidic residues" evidence="1">
    <location>
        <begin position="309"/>
        <end position="320"/>
    </location>
</feature>
<evidence type="ECO:0000313" key="3">
    <source>
        <dbReference type="Proteomes" id="UP000184171"/>
    </source>
</evidence>
<accession>A0A1M6LZZ6</accession>
<dbReference type="OrthoDB" id="499748at2"/>
<dbReference type="InterPro" id="IPR045538">
    <property type="entry name" value="CIS_TMP"/>
</dbReference>
<evidence type="ECO:0000256" key="1">
    <source>
        <dbReference type="SAM" id="MobiDB-lite"/>
    </source>
</evidence>
<dbReference type="Proteomes" id="UP000184171">
    <property type="component" value="Unassembled WGS sequence"/>
</dbReference>
<dbReference type="Pfam" id="PF19268">
    <property type="entry name" value="CIS_TMP"/>
    <property type="match status" value="1"/>
</dbReference>
<proteinExistence type="predicted"/>
<dbReference type="AlphaFoldDB" id="A0A1M6LZZ6"/>
<gene>
    <name evidence="2" type="ORF">SAMN02745165_03122</name>
</gene>
<sequence>MEHLIQRQILELKFASQDDARFWMERLPELNRQVILTELEQVFDELAGGQNLRLEQLQIDLGRLRRSDLEHDLAQLVRQKVREALQPHLGQLPHNEKSPGLATLATRKPRLSDKQNPASHLDAASLEELFEQFLQSGHFPWWLQREASGQLDQLYQAFLLRAPDAAGRLLRQAISEPDCLVRLVEQFSNRSHKLTLSRLLPAEMGALLFDLRKVASLLLARRGGGQQARALGFKLIYGMIAVDNQQWLERPNLLARQFFTSLERISGVSPRELAKEVDGTVSGLKLMPATLALLADMLRQPDAFSGQQELDRDQREKEIEPGAESDSKGSVAGEIDIAVANAGLVLLWPHLAEILRKLDLLEKLIDGSKKPKVESVLLLQQLVTGRPAGQENLLFLNKLLCGLPANAPVPRRLRPNQQWVQESENLLKAVIAQWAVLKNTSVNGVRSGFLQRDGILREQGEGWLLQVERKPQDILLEQLPWGLGMIRFSWMQRPLIVEW</sequence>
<dbReference type="RefSeq" id="WP_072909667.1">
    <property type="nucleotide sequence ID" value="NZ_FQZT01000015.1"/>
</dbReference>
<dbReference type="EMBL" id="FQZT01000015">
    <property type="protein sequence ID" value="SHJ76754.1"/>
    <property type="molecule type" value="Genomic_DNA"/>
</dbReference>
<organism evidence="2 3">
    <name type="scientific">Malonomonas rubra DSM 5091</name>
    <dbReference type="NCBI Taxonomy" id="1122189"/>
    <lineage>
        <taxon>Bacteria</taxon>
        <taxon>Pseudomonadati</taxon>
        <taxon>Thermodesulfobacteriota</taxon>
        <taxon>Desulfuromonadia</taxon>
        <taxon>Desulfuromonadales</taxon>
        <taxon>Geopsychrobacteraceae</taxon>
        <taxon>Malonomonas</taxon>
    </lineage>
</organism>
<protein>
    <submittedName>
        <fullName evidence="2">Uncharacterized protein</fullName>
    </submittedName>
</protein>
<feature type="region of interest" description="Disordered" evidence="1">
    <location>
        <begin position="305"/>
        <end position="329"/>
    </location>
</feature>
<dbReference type="STRING" id="1122189.SAMN02745165_03122"/>
<keyword evidence="3" id="KW-1185">Reference proteome</keyword>
<evidence type="ECO:0000313" key="2">
    <source>
        <dbReference type="EMBL" id="SHJ76754.1"/>
    </source>
</evidence>
<name>A0A1M6LZZ6_MALRU</name>